<dbReference type="AlphaFoldDB" id="A0A1F7X095"/>
<proteinExistence type="predicted"/>
<dbReference type="PROSITE" id="PS51257">
    <property type="entry name" value="PROKAR_LIPOPROTEIN"/>
    <property type="match status" value="1"/>
</dbReference>
<name>A0A1F7X095_9BACT</name>
<reference evidence="2 3" key="1">
    <citation type="journal article" date="2016" name="Nat. Commun.">
        <title>Thousands of microbial genomes shed light on interconnected biogeochemical processes in an aquifer system.</title>
        <authorList>
            <person name="Anantharaman K."/>
            <person name="Brown C.T."/>
            <person name="Hug L.A."/>
            <person name="Sharon I."/>
            <person name="Castelle C.J."/>
            <person name="Probst A.J."/>
            <person name="Thomas B.C."/>
            <person name="Singh A."/>
            <person name="Wilkins M.J."/>
            <person name="Karaoz U."/>
            <person name="Brodie E.L."/>
            <person name="Williams K.H."/>
            <person name="Hubbard S.S."/>
            <person name="Banfield J.F."/>
        </authorList>
    </citation>
    <scope>NUCLEOTIDE SEQUENCE [LARGE SCALE GENOMIC DNA]</scope>
</reference>
<sequence>MRLALLLISTLLLVSCFSPEDSSEVAKTPWDAYNRAVVASKHPGAADICRTLSPVSASNSKLIWNPADPEGAKRVLVSTWASWPGYAQSKKIGLVREVWVSLAPEVRDILKKENVPGSNIILRIDQLLGMPPTKSETWFVELWVRPADLFRPTPDPEIDDTEAGLDFPAGAPQNHIEWFNNQVRTNTYPWTRLGYTYDWGNPATKVGVSEYIIRVSSEVEVNKVAPTLEYIN</sequence>
<dbReference type="Proteomes" id="UP000178735">
    <property type="component" value="Unassembled WGS sequence"/>
</dbReference>
<gene>
    <name evidence="2" type="ORF">A2008_14155</name>
</gene>
<accession>A0A1F7X095</accession>
<keyword evidence="1" id="KW-0732">Signal</keyword>
<evidence type="ECO:0000313" key="2">
    <source>
        <dbReference type="EMBL" id="OGM08480.1"/>
    </source>
</evidence>
<feature type="signal peptide" evidence="1">
    <location>
        <begin position="1"/>
        <end position="20"/>
    </location>
</feature>
<evidence type="ECO:0000256" key="1">
    <source>
        <dbReference type="SAM" id="SignalP"/>
    </source>
</evidence>
<protein>
    <submittedName>
        <fullName evidence="2">Uncharacterized protein</fullName>
    </submittedName>
</protein>
<organism evidence="2 3">
    <name type="scientific">Candidatus Wallbacteria bacterium GWC2_49_35</name>
    <dbReference type="NCBI Taxonomy" id="1817813"/>
    <lineage>
        <taxon>Bacteria</taxon>
        <taxon>Candidatus Walliibacteriota</taxon>
    </lineage>
</organism>
<feature type="chain" id="PRO_5009533665" evidence="1">
    <location>
        <begin position="21"/>
        <end position="232"/>
    </location>
</feature>
<dbReference type="STRING" id="1817813.A2008_14155"/>
<comment type="caution">
    <text evidence="2">The sequence shown here is derived from an EMBL/GenBank/DDBJ whole genome shotgun (WGS) entry which is preliminary data.</text>
</comment>
<dbReference type="EMBL" id="MGFH01000011">
    <property type="protein sequence ID" value="OGM08480.1"/>
    <property type="molecule type" value="Genomic_DNA"/>
</dbReference>
<evidence type="ECO:0000313" key="3">
    <source>
        <dbReference type="Proteomes" id="UP000178735"/>
    </source>
</evidence>